<name>A0A7R9DEZ0_TIMPO</name>
<gene>
    <name evidence="1" type="ORF">TPSB3V08_LOCUS8164</name>
</gene>
<reference evidence="1" key="1">
    <citation type="submission" date="2020-11" db="EMBL/GenBank/DDBJ databases">
        <authorList>
            <person name="Tran Van P."/>
        </authorList>
    </citation>
    <scope>NUCLEOTIDE SEQUENCE</scope>
</reference>
<dbReference type="EMBL" id="OD005705">
    <property type="protein sequence ID" value="CAD7411965.1"/>
    <property type="molecule type" value="Genomic_DNA"/>
</dbReference>
<organism evidence="1">
    <name type="scientific">Timema poppense</name>
    <name type="common">Walking stick</name>
    <dbReference type="NCBI Taxonomy" id="170557"/>
    <lineage>
        <taxon>Eukaryota</taxon>
        <taxon>Metazoa</taxon>
        <taxon>Ecdysozoa</taxon>
        <taxon>Arthropoda</taxon>
        <taxon>Hexapoda</taxon>
        <taxon>Insecta</taxon>
        <taxon>Pterygota</taxon>
        <taxon>Neoptera</taxon>
        <taxon>Polyneoptera</taxon>
        <taxon>Phasmatodea</taxon>
        <taxon>Timematodea</taxon>
        <taxon>Timematoidea</taxon>
        <taxon>Timematidae</taxon>
        <taxon>Timema</taxon>
    </lineage>
</organism>
<evidence type="ECO:0000313" key="1">
    <source>
        <dbReference type="EMBL" id="CAD7411965.1"/>
    </source>
</evidence>
<accession>A0A7R9DEZ0</accession>
<proteinExistence type="predicted"/>
<dbReference type="AlphaFoldDB" id="A0A7R9DEZ0"/>
<sequence>MSDVTVILVSSAKALCSLGGVALVQPTEIRTSISTSSAVELNTTKARVDTSDLVLPVLSKVGKVKLIVRALRNCAMKDECLGTRQDLIYRPDLENESMVKVVSQQGLLSAQEQRCQPRQYRLVLFDGDGDGNVPVVWTKGSARLTSVRASAQATGWPHWRASERARN</sequence>
<protein>
    <submittedName>
        <fullName evidence="1">Uncharacterized protein</fullName>
    </submittedName>
</protein>